<dbReference type="EMBL" id="LGUC01000001">
    <property type="protein sequence ID" value="KPN30627.1"/>
    <property type="molecule type" value="Genomic_DNA"/>
</dbReference>
<keyword evidence="3" id="KW-0489">Methyltransferase</keyword>
<dbReference type="PANTHER" id="PTHR23290:SF0">
    <property type="entry name" value="RRNA N6-ADENOSINE-METHYLTRANSFERASE METTL5"/>
    <property type="match status" value="1"/>
</dbReference>
<evidence type="ECO:0000313" key="3">
    <source>
        <dbReference type="EMBL" id="KPN30627.1"/>
    </source>
</evidence>
<comment type="caution">
    <text evidence="3">The sequence shown here is derived from an EMBL/GenBank/DDBJ whole genome shotgun (WGS) entry which is preliminary data.</text>
</comment>
<keyword evidence="4" id="KW-1185">Reference proteome</keyword>
<dbReference type="InterPro" id="IPR007848">
    <property type="entry name" value="Small_mtfrase_dom"/>
</dbReference>
<feature type="compositionally biased region" description="Basic residues" evidence="1">
    <location>
        <begin position="221"/>
        <end position="235"/>
    </location>
</feature>
<dbReference type="Proteomes" id="UP000050535">
    <property type="component" value="Unassembled WGS sequence"/>
</dbReference>
<dbReference type="GO" id="GO:0032259">
    <property type="term" value="P:methylation"/>
    <property type="evidence" value="ECO:0007669"/>
    <property type="project" value="UniProtKB-KW"/>
</dbReference>
<name>A0A0N8HZW3_9EURY</name>
<evidence type="ECO:0000313" key="4">
    <source>
        <dbReference type="Proteomes" id="UP000050535"/>
    </source>
</evidence>
<dbReference type="Pfam" id="PF05175">
    <property type="entry name" value="MTS"/>
    <property type="match status" value="1"/>
</dbReference>
<dbReference type="InterPro" id="IPR051720">
    <property type="entry name" value="rRNA_MeTrfase/Polyamine_Synth"/>
</dbReference>
<dbReference type="InterPro" id="IPR029063">
    <property type="entry name" value="SAM-dependent_MTases_sf"/>
</dbReference>
<proteinExistence type="predicted"/>
<dbReference type="CDD" id="cd02440">
    <property type="entry name" value="AdoMet_MTases"/>
    <property type="match status" value="1"/>
</dbReference>
<dbReference type="GO" id="GO:0008168">
    <property type="term" value="F:methyltransferase activity"/>
    <property type="evidence" value="ECO:0007669"/>
    <property type="project" value="UniProtKB-KW"/>
</dbReference>
<feature type="compositionally biased region" description="Low complexity" evidence="1">
    <location>
        <begin position="171"/>
        <end position="220"/>
    </location>
</feature>
<protein>
    <submittedName>
        <fullName evidence="3">N5-glutamine S-adenosyl-L-methionine-dependent methyltransferase</fullName>
    </submittedName>
</protein>
<feature type="region of interest" description="Disordered" evidence="1">
    <location>
        <begin position="166"/>
        <end position="244"/>
    </location>
</feature>
<keyword evidence="3" id="KW-0808">Transferase</keyword>
<dbReference type="SUPFAM" id="SSF53335">
    <property type="entry name" value="S-adenosyl-L-methionine-dependent methyltransferases"/>
    <property type="match status" value="1"/>
</dbReference>
<feature type="domain" description="Methyltransferase small" evidence="2">
    <location>
        <begin position="34"/>
        <end position="143"/>
    </location>
</feature>
<dbReference type="PATRIC" id="fig|699431.3.peg.1395"/>
<evidence type="ECO:0000256" key="1">
    <source>
        <dbReference type="SAM" id="MobiDB-lite"/>
    </source>
</evidence>
<reference evidence="4" key="1">
    <citation type="submission" date="2013-11" db="EMBL/GenBank/DDBJ databases">
        <authorList>
            <person name="Hoang H.T."/>
            <person name="Killian M.L."/>
            <person name="Madson D.M."/>
            <person name="Arruda P.H.E."/>
            <person name="Sun D."/>
            <person name="Schwartz K.J."/>
            <person name="Yoon K."/>
        </authorList>
    </citation>
    <scope>NUCLEOTIDE SEQUENCE [LARGE SCALE GENOMIC DNA]</scope>
    <source>
        <strain evidence="4">CDK2</strain>
    </source>
</reference>
<evidence type="ECO:0000259" key="2">
    <source>
        <dbReference type="Pfam" id="PF05175"/>
    </source>
</evidence>
<dbReference type="STRING" id="699431.SY89_01363"/>
<dbReference type="AlphaFoldDB" id="A0A0N8HZW3"/>
<sequence>MGKRALAERLHGLAGFRDPDLSLEQYPTPPDLAAHLLHLADLQGDIAGRTVLDLGAGTGVLALAAACRDPTRVLALERDADALAVAGENEHAVAPGTPVDWVRADATRAPVPSNSVETVVMNPPFGAQSGNEGADRAFLRTAATVGSVSYSIHNAGSRDFVESFAADEGARSPMPSPRSSTSPGCTTTTSASARRSRSNCSGSSGPSRSARASATAAVPRRTTRRRRATSRRQAGRSRLPTAPR</sequence>
<dbReference type="PANTHER" id="PTHR23290">
    <property type="entry name" value="RRNA N6-ADENOSINE-METHYLTRANSFERASE METTL5"/>
    <property type="match status" value="1"/>
</dbReference>
<organism evidence="3 4">
    <name type="scientific">Halolamina pelagica</name>
    <dbReference type="NCBI Taxonomy" id="699431"/>
    <lineage>
        <taxon>Archaea</taxon>
        <taxon>Methanobacteriati</taxon>
        <taxon>Methanobacteriota</taxon>
        <taxon>Stenosarchaea group</taxon>
        <taxon>Halobacteria</taxon>
        <taxon>Halobacteriales</taxon>
        <taxon>Haloferacaceae</taxon>
    </lineage>
</organism>
<dbReference type="Gene3D" id="3.40.50.150">
    <property type="entry name" value="Vaccinia Virus protein VP39"/>
    <property type="match status" value="1"/>
</dbReference>
<accession>A0A0N8HZW3</accession>
<gene>
    <name evidence="3" type="ORF">SY89_01363</name>
</gene>